<gene>
    <name evidence="3" type="ORF">GCM10011352_30550</name>
</gene>
<dbReference type="PANTHER" id="PTHR12149:SF8">
    <property type="entry name" value="PROTEIN-RIBULOSAMINE 3-KINASE"/>
    <property type="match status" value="1"/>
</dbReference>
<evidence type="ECO:0000256" key="1">
    <source>
        <dbReference type="ARBA" id="ARBA00009460"/>
    </source>
</evidence>
<dbReference type="Gene3D" id="3.90.1200.10">
    <property type="match status" value="1"/>
</dbReference>
<reference evidence="4" key="1">
    <citation type="journal article" date="2019" name="Int. J. Syst. Evol. Microbiol.">
        <title>The Global Catalogue of Microorganisms (GCM) 10K type strain sequencing project: providing services to taxonomists for standard genome sequencing and annotation.</title>
        <authorList>
            <consortium name="The Broad Institute Genomics Platform"/>
            <consortium name="The Broad Institute Genome Sequencing Center for Infectious Disease"/>
            <person name="Wu L."/>
            <person name="Ma J."/>
        </authorList>
    </citation>
    <scope>NUCLEOTIDE SEQUENCE [LARGE SCALE GENOMIC DNA]</scope>
    <source>
        <strain evidence="4">CGMCC 1.15341</strain>
    </source>
</reference>
<keyword evidence="2" id="KW-0808">Transferase</keyword>
<dbReference type="SUPFAM" id="SSF56112">
    <property type="entry name" value="Protein kinase-like (PK-like)"/>
    <property type="match status" value="1"/>
</dbReference>
<sequence length="254" mass="29213">MQSFVKQNPEPGSDRLLREAEGLSLLEQALASAGVTELQIPVRVCADRDRLELEHIDRHPASREQMLRLGVGLARLHSQPGQVYGLDRDNYIGLSPQRNGWSDNWGLFFADCRLAFQVERITREDIRRRYRATLARCREALIEFLNDQVEAPALVHGDLWSGNVLFDRQGVWLIDPAVYYADPEVDLAMSEMFGGFSADFYNAYQELRPLSQDYPLKRRLYNLYHYLNHYNLFGSSYLPGCEDGMAALDETLHR</sequence>
<protein>
    <submittedName>
        <fullName evidence="3">Fructosamine kinase family protein</fullName>
    </submittedName>
</protein>
<dbReference type="InterPro" id="IPR011009">
    <property type="entry name" value="Kinase-like_dom_sf"/>
</dbReference>
<dbReference type="InterPro" id="IPR016477">
    <property type="entry name" value="Fructo-/Ketosamine-3-kinase"/>
</dbReference>
<name>A0ABQ1KQL2_9GAMM</name>
<dbReference type="Pfam" id="PF03881">
    <property type="entry name" value="Fructosamin_kin"/>
    <property type="match status" value="1"/>
</dbReference>
<dbReference type="Proteomes" id="UP000629025">
    <property type="component" value="Unassembled WGS sequence"/>
</dbReference>
<evidence type="ECO:0000313" key="4">
    <source>
        <dbReference type="Proteomes" id="UP000629025"/>
    </source>
</evidence>
<evidence type="ECO:0000256" key="2">
    <source>
        <dbReference type="PIRNR" id="PIRNR006221"/>
    </source>
</evidence>
<comment type="similarity">
    <text evidence="1 2">Belongs to the fructosamine kinase family.</text>
</comment>
<evidence type="ECO:0000313" key="3">
    <source>
        <dbReference type="EMBL" id="GGC02230.1"/>
    </source>
</evidence>
<dbReference type="PIRSF" id="PIRSF006221">
    <property type="entry name" value="Ketosamine-3-kinase"/>
    <property type="match status" value="1"/>
</dbReference>
<dbReference type="EMBL" id="BMIJ01000006">
    <property type="protein sequence ID" value="GGC02230.1"/>
    <property type="molecule type" value="Genomic_DNA"/>
</dbReference>
<accession>A0ABQ1KQL2</accession>
<dbReference type="PANTHER" id="PTHR12149">
    <property type="entry name" value="FRUCTOSAMINE 3 KINASE-RELATED PROTEIN"/>
    <property type="match status" value="1"/>
</dbReference>
<keyword evidence="4" id="KW-1185">Reference proteome</keyword>
<comment type="caution">
    <text evidence="3">The sequence shown here is derived from an EMBL/GenBank/DDBJ whole genome shotgun (WGS) entry which is preliminary data.</text>
</comment>
<organism evidence="3 4">
    <name type="scientific">Marinobacterium zhoushanense</name>
    <dbReference type="NCBI Taxonomy" id="1679163"/>
    <lineage>
        <taxon>Bacteria</taxon>
        <taxon>Pseudomonadati</taxon>
        <taxon>Pseudomonadota</taxon>
        <taxon>Gammaproteobacteria</taxon>
        <taxon>Oceanospirillales</taxon>
        <taxon>Oceanospirillaceae</taxon>
        <taxon>Marinobacterium</taxon>
    </lineage>
</organism>
<dbReference type="GO" id="GO:0016301">
    <property type="term" value="F:kinase activity"/>
    <property type="evidence" value="ECO:0007669"/>
    <property type="project" value="UniProtKB-KW"/>
</dbReference>
<keyword evidence="2 3" id="KW-0418">Kinase</keyword>
<proteinExistence type="inferred from homology"/>